<feature type="signal peptide" evidence="1">
    <location>
        <begin position="1"/>
        <end position="21"/>
    </location>
</feature>
<keyword evidence="1" id="KW-0732">Signal</keyword>
<dbReference type="AlphaFoldDB" id="A0A4D4J5A5"/>
<dbReference type="Proteomes" id="UP000298860">
    <property type="component" value="Unassembled WGS sequence"/>
</dbReference>
<proteinExistence type="predicted"/>
<organism evidence="2 3">
    <name type="scientific">Gandjariella thermophila</name>
    <dbReference type="NCBI Taxonomy" id="1931992"/>
    <lineage>
        <taxon>Bacteria</taxon>
        <taxon>Bacillati</taxon>
        <taxon>Actinomycetota</taxon>
        <taxon>Actinomycetes</taxon>
        <taxon>Pseudonocardiales</taxon>
        <taxon>Pseudonocardiaceae</taxon>
        <taxon>Gandjariella</taxon>
    </lineage>
</organism>
<feature type="chain" id="PRO_5038841437" description="DUF3558 domain-containing protein" evidence="1">
    <location>
        <begin position="22"/>
        <end position="221"/>
    </location>
</feature>
<evidence type="ECO:0000313" key="3">
    <source>
        <dbReference type="Proteomes" id="UP000298860"/>
    </source>
</evidence>
<comment type="caution">
    <text evidence="2">The sequence shown here is derived from an EMBL/GenBank/DDBJ whole genome shotgun (WGS) entry which is preliminary data.</text>
</comment>
<evidence type="ECO:0000256" key="1">
    <source>
        <dbReference type="SAM" id="SignalP"/>
    </source>
</evidence>
<reference evidence="3" key="1">
    <citation type="submission" date="2019-04" db="EMBL/GenBank/DDBJ databases">
        <title>Draft genome sequence of Pseudonocardiaceae bacterium SL3-2-4.</title>
        <authorList>
            <person name="Ningsih F."/>
            <person name="Yokota A."/>
            <person name="Sakai Y."/>
            <person name="Nanatani K."/>
            <person name="Yabe S."/>
            <person name="Oetari A."/>
            <person name="Sjamsuridzal W."/>
        </authorList>
    </citation>
    <scope>NUCLEOTIDE SEQUENCE [LARGE SCALE GENOMIC DNA]</scope>
    <source>
        <strain evidence="3">SL3-2-4</strain>
    </source>
</reference>
<protein>
    <recommendedName>
        <fullName evidence="4">DUF3558 domain-containing protein</fullName>
    </recommendedName>
</protein>
<sequence length="221" mass="23547">MRTISVASRVLLGLIAVAVSACSTAPAPSPAKPAPTLPADSIAYDRLPVRTDRPSPFAGDCSQLAANRSVVEAMGVDPNDPANVAAFQRSSRHKLCDLKVDGGEVFVAAEEPQPGHPDPWESAWNNGPGDHFRRLILLGRYYAAYEFQQTMLGKGCQITVQTGSPAVLSLSFFDKRFDNVDVTADRQQGRAIGRETCPRAQHMAEALLSAIDPDGGSLASS</sequence>
<accession>A0A4D4J5A5</accession>
<evidence type="ECO:0000313" key="2">
    <source>
        <dbReference type="EMBL" id="GDY30644.1"/>
    </source>
</evidence>
<keyword evidence="3" id="KW-1185">Reference proteome</keyword>
<dbReference type="OrthoDB" id="3686416at2"/>
<evidence type="ECO:0008006" key="4">
    <source>
        <dbReference type="Google" id="ProtNLM"/>
    </source>
</evidence>
<gene>
    <name evidence="2" type="ORF">GTS_22770</name>
</gene>
<dbReference type="RefSeq" id="WP_137813740.1">
    <property type="nucleotide sequence ID" value="NZ_BJFL01000008.1"/>
</dbReference>
<dbReference type="EMBL" id="BJFL01000008">
    <property type="protein sequence ID" value="GDY30644.1"/>
    <property type="molecule type" value="Genomic_DNA"/>
</dbReference>
<dbReference type="PROSITE" id="PS51257">
    <property type="entry name" value="PROKAR_LIPOPROTEIN"/>
    <property type="match status" value="1"/>
</dbReference>
<name>A0A4D4J5A5_9PSEU</name>